<dbReference type="InterPro" id="IPR016040">
    <property type="entry name" value="NAD(P)-bd_dom"/>
</dbReference>
<keyword evidence="3" id="KW-1185">Reference proteome</keyword>
<dbReference type="Gene3D" id="3.90.25.10">
    <property type="entry name" value="UDP-galactose 4-epimerase, domain 1"/>
    <property type="match status" value="1"/>
</dbReference>
<name>A0A1M6CVW3_9FIRM</name>
<dbReference type="SUPFAM" id="SSF51735">
    <property type="entry name" value="NAD(P)-binding Rossmann-fold domains"/>
    <property type="match status" value="1"/>
</dbReference>
<proteinExistence type="predicted"/>
<feature type="domain" description="NAD(P)-binding" evidence="1">
    <location>
        <begin position="11"/>
        <end position="311"/>
    </location>
</feature>
<dbReference type="PANTHER" id="PTHR43000">
    <property type="entry name" value="DTDP-D-GLUCOSE 4,6-DEHYDRATASE-RELATED"/>
    <property type="match status" value="1"/>
</dbReference>
<dbReference type="AlphaFoldDB" id="A0A1M6CVW3"/>
<organism evidence="2 3">
    <name type="scientific">Thermoclostridium caenicola</name>
    <dbReference type="NCBI Taxonomy" id="659425"/>
    <lineage>
        <taxon>Bacteria</taxon>
        <taxon>Bacillati</taxon>
        <taxon>Bacillota</taxon>
        <taxon>Clostridia</taxon>
        <taxon>Eubacteriales</taxon>
        <taxon>Oscillospiraceae</taxon>
        <taxon>Thermoclostridium</taxon>
    </lineage>
</organism>
<dbReference type="RefSeq" id="WP_149677884.1">
    <property type="nucleotide sequence ID" value="NZ_DAONMB010000052.1"/>
</dbReference>
<gene>
    <name evidence="2" type="ORF">SAMN05444373_10068</name>
</gene>
<sequence length="333" mass="37263">MSGFWNGRNVFVTGCTGFLGSHLVKALKSKGAVVTGLVRDRVPSSGFFHDLSGISQVYGSLEDYALLERALNEYEIDTVFHVGAQAIVGTANRNPLSTFEANIRGTWHVLEACRRNPLVKRVIVASSDKAYGDQEVLPYNENMPLQGRHPYDVSKSCADLIAQAYYHTYGLPVCITRCGNLYGEGDTNFNRIVPQTILSVLKGQAPVIRSDGTFIRDYFYVEDAVSAYMLLAEKMESEGLFGEAFNFSNEIQLTVLELVNKILDIMGSNLKPVILNRGNHEIRHQYLDASKARRLLGWSPRYTIDEGLKRTIEWYRAYFGQTDRHGLEECVGG</sequence>
<dbReference type="Gene3D" id="3.40.50.720">
    <property type="entry name" value="NAD(P)-binding Rossmann-like Domain"/>
    <property type="match status" value="1"/>
</dbReference>
<dbReference type="InterPro" id="IPR036291">
    <property type="entry name" value="NAD(P)-bd_dom_sf"/>
</dbReference>
<evidence type="ECO:0000313" key="2">
    <source>
        <dbReference type="EMBL" id="SHI65215.1"/>
    </source>
</evidence>
<dbReference type="OrthoDB" id="9779041at2"/>
<evidence type="ECO:0000259" key="1">
    <source>
        <dbReference type="Pfam" id="PF16363"/>
    </source>
</evidence>
<accession>A0A1M6CVW3</accession>
<evidence type="ECO:0000313" key="3">
    <source>
        <dbReference type="Proteomes" id="UP000324781"/>
    </source>
</evidence>
<dbReference type="Proteomes" id="UP000324781">
    <property type="component" value="Unassembled WGS sequence"/>
</dbReference>
<reference evidence="2 3" key="1">
    <citation type="submission" date="2016-11" db="EMBL/GenBank/DDBJ databases">
        <authorList>
            <person name="Varghese N."/>
            <person name="Submissions S."/>
        </authorList>
    </citation>
    <scope>NUCLEOTIDE SEQUENCE [LARGE SCALE GENOMIC DNA]</scope>
    <source>
        <strain evidence="2 3">DSM 19027</strain>
    </source>
</reference>
<dbReference type="EMBL" id="FQZP01000006">
    <property type="protein sequence ID" value="SHI65215.1"/>
    <property type="molecule type" value="Genomic_DNA"/>
</dbReference>
<protein>
    <submittedName>
        <fullName evidence="2">CDP-glucose 4,6-dehydratase</fullName>
    </submittedName>
</protein>
<dbReference type="Pfam" id="PF16363">
    <property type="entry name" value="GDP_Man_Dehyd"/>
    <property type="match status" value="1"/>
</dbReference>